<dbReference type="AlphaFoldDB" id="A0A8H3X039"/>
<comment type="caution">
    <text evidence="1">The sequence shown here is derived from an EMBL/GenBank/DDBJ whole genome shotgun (WGS) entry which is preliminary data.</text>
</comment>
<sequence length="437" mass="50509">MVKYSIRRLLLGNLSLTLQLLNICNNLVSKQVIPFDRLSAVVNIGRNGLSDSKFIDHIFEFFDSNTYPNTIASINRQNFVQRILDIIPLESSTRLNFYEELFEQAQPLPFTAFIVLCIFRSEEQDLFICIYRSEEQDLFTAIIRNVNEVLYFSPRLNIINKQLEKNSCDSQLAALCCDVIQKEFFAKLEFGRLQQLFRDALRALCSKYVKPLQIICTIALLKKIYSNKFMIEMNELMQTQHPQVQSLKNYFLKRLQSRGLSMNDLKQFCNIQKENLPWLTDLPWSDSLNGRAQLNSFLKKLSSANNVNLPIAFVEVIVNRLYSINAMRSLNANENEMVANLKVFLDTINLSPVYKQLIMRLLNNDHSIFQIRPNIDNKNLLICLVIIHILAVHASLPFNHSQLTLYLHRLQDAQNTYKLTCPSDEEAILMGAIRGIA</sequence>
<dbReference type="Proteomes" id="UP000439903">
    <property type="component" value="Unassembled WGS sequence"/>
</dbReference>
<accession>A0A8H3X039</accession>
<protein>
    <submittedName>
        <fullName evidence="1">E3 ubiquitin-protein ligase</fullName>
    </submittedName>
</protein>
<proteinExistence type="predicted"/>
<name>A0A8H3X039_GIGMA</name>
<evidence type="ECO:0000313" key="1">
    <source>
        <dbReference type="EMBL" id="KAF0389338.1"/>
    </source>
</evidence>
<evidence type="ECO:0000313" key="2">
    <source>
        <dbReference type="Proteomes" id="UP000439903"/>
    </source>
</evidence>
<organism evidence="1 2">
    <name type="scientific">Gigaspora margarita</name>
    <dbReference type="NCBI Taxonomy" id="4874"/>
    <lineage>
        <taxon>Eukaryota</taxon>
        <taxon>Fungi</taxon>
        <taxon>Fungi incertae sedis</taxon>
        <taxon>Mucoromycota</taxon>
        <taxon>Glomeromycotina</taxon>
        <taxon>Glomeromycetes</taxon>
        <taxon>Diversisporales</taxon>
        <taxon>Gigasporaceae</taxon>
        <taxon>Gigaspora</taxon>
    </lineage>
</organism>
<keyword evidence="2" id="KW-1185">Reference proteome</keyword>
<gene>
    <name evidence="1" type="ORF">F8M41_010921</name>
</gene>
<reference evidence="1 2" key="1">
    <citation type="journal article" date="2019" name="Environ. Microbiol.">
        <title>At the nexus of three kingdoms: the genome of the mycorrhizal fungus Gigaspora margarita provides insights into plant, endobacterial and fungal interactions.</title>
        <authorList>
            <person name="Venice F."/>
            <person name="Ghignone S."/>
            <person name="Salvioli di Fossalunga A."/>
            <person name="Amselem J."/>
            <person name="Novero M."/>
            <person name="Xianan X."/>
            <person name="Sedzielewska Toro K."/>
            <person name="Morin E."/>
            <person name="Lipzen A."/>
            <person name="Grigoriev I.V."/>
            <person name="Henrissat B."/>
            <person name="Martin F.M."/>
            <person name="Bonfante P."/>
        </authorList>
    </citation>
    <scope>NUCLEOTIDE SEQUENCE [LARGE SCALE GENOMIC DNA]</scope>
    <source>
        <strain evidence="1 2">BEG34</strain>
    </source>
</reference>
<dbReference type="EMBL" id="WTPW01002254">
    <property type="protein sequence ID" value="KAF0389338.1"/>
    <property type="molecule type" value="Genomic_DNA"/>
</dbReference>
<dbReference type="OrthoDB" id="2377977at2759"/>